<name>A0ABS9BMG3_9BACT</name>
<dbReference type="RefSeq" id="WP_234868505.1">
    <property type="nucleotide sequence ID" value="NZ_JAKEVY010000007.1"/>
</dbReference>
<sequence length="269" mass="31284">MKKMSQFLMVLIAGSVVFSSCRKNDDEPSSPTPLPENMKWVKKVVAGPNDYYAYTYTGQKQVDSYTSKWTYSPEGPVIQTYKVTYQYENGKVKEAATQSGGKQLFFYKNNQLDRSEFYFPNGEKYADHQYMYNNIKQLTEIIETITEPIEVSQVRTQLFYDSKGNLTKRVNQQKMKGANQFQLTSTLLVEQYDNKYHTVPGDIWGQYLPGLILYRNNPIRIKELLPNGTVDQIVHMSYEYDANGFPTARIQHIEVNGQHKPSIRFDYEY</sequence>
<reference evidence="1 2" key="1">
    <citation type="submission" date="2022-01" db="EMBL/GenBank/DDBJ databases">
        <title>Flavihumibacter sp. nov., isolated from sediment of a river.</title>
        <authorList>
            <person name="Liu H."/>
        </authorList>
    </citation>
    <scope>NUCLEOTIDE SEQUENCE [LARGE SCALE GENOMIC DNA]</scope>
    <source>
        <strain evidence="1 2">RY-1</strain>
    </source>
</reference>
<gene>
    <name evidence="1" type="ORF">L0U88_19905</name>
</gene>
<organism evidence="1 2">
    <name type="scientific">Flavihumibacter fluminis</name>
    <dbReference type="NCBI Taxonomy" id="2909236"/>
    <lineage>
        <taxon>Bacteria</taxon>
        <taxon>Pseudomonadati</taxon>
        <taxon>Bacteroidota</taxon>
        <taxon>Chitinophagia</taxon>
        <taxon>Chitinophagales</taxon>
        <taxon>Chitinophagaceae</taxon>
        <taxon>Flavihumibacter</taxon>
    </lineage>
</organism>
<dbReference type="EMBL" id="JAKEVY010000007">
    <property type="protein sequence ID" value="MCF1716916.1"/>
    <property type="molecule type" value="Genomic_DNA"/>
</dbReference>
<evidence type="ECO:0000313" key="2">
    <source>
        <dbReference type="Proteomes" id="UP001200145"/>
    </source>
</evidence>
<evidence type="ECO:0000313" key="1">
    <source>
        <dbReference type="EMBL" id="MCF1716916.1"/>
    </source>
</evidence>
<accession>A0ABS9BMG3</accession>
<dbReference type="Proteomes" id="UP001200145">
    <property type="component" value="Unassembled WGS sequence"/>
</dbReference>
<dbReference type="PROSITE" id="PS51257">
    <property type="entry name" value="PROKAR_LIPOPROTEIN"/>
    <property type="match status" value="1"/>
</dbReference>
<comment type="caution">
    <text evidence="1">The sequence shown here is derived from an EMBL/GenBank/DDBJ whole genome shotgun (WGS) entry which is preliminary data.</text>
</comment>
<protein>
    <recommendedName>
        <fullName evidence="3">YD repeat-containing protein</fullName>
    </recommendedName>
</protein>
<keyword evidence="2" id="KW-1185">Reference proteome</keyword>
<evidence type="ECO:0008006" key="3">
    <source>
        <dbReference type="Google" id="ProtNLM"/>
    </source>
</evidence>
<proteinExistence type="predicted"/>